<evidence type="ECO:0000313" key="3">
    <source>
        <dbReference type="EMBL" id="MFD1767613.1"/>
    </source>
</evidence>
<gene>
    <name evidence="3" type="ORF">ACFSAG_12260</name>
</gene>
<protein>
    <submittedName>
        <fullName evidence="3">PilZ domain-containing protein</fullName>
    </submittedName>
</protein>
<dbReference type="EMBL" id="JBHUEL010000010">
    <property type="protein sequence ID" value="MFD1767613.1"/>
    <property type="molecule type" value="Genomic_DNA"/>
</dbReference>
<dbReference type="SUPFAM" id="SSF141371">
    <property type="entry name" value="PilZ domain-like"/>
    <property type="match status" value="1"/>
</dbReference>
<comment type="caution">
    <text evidence="3">The sequence shown here is derived from an EMBL/GenBank/DDBJ whole genome shotgun (WGS) entry which is preliminary data.</text>
</comment>
<proteinExistence type="predicted"/>
<feature type="domain" description="PilZ" evidence="2">
    <location>
        <begin position="18"/>
        <end position="104"/>
    </location>
</feature>
<evidence type="ECO:0000259" key="2">
    <source>
        <dbReference type="Pfam" id="PF07238"/>
    </source>
</evidence>
<organism evidence="3 4">
    <name type="scientific">Sphingorhabdus buctiana</name>
    <dbReference type="NCBI Taxonomy" id="1508805"/>
    <lineage>
        <taxon>Bacteria</taxon>
        <taxon>Pseudomonadati</taxon>
        <taxon>Pseudomonadota</taxon>
        <taxon>Alphaproteobacteria</taxon>
        <taxon>Sphingomonadales</taxon>
        <taxon>Sphingomonadaceae</taxon>
        <taxon>Sphingorhabdus</taxon>
    </lineage>
</organism>
<evidence type="ECO:0000313" key="4">
    <source>
        <dbReference type="Proteomes" id="UP001597215"/>
    </source>
</evidence>
<dbReference type="Pfam" id="PF07238">
    <property type="entry name" value="PilZ"/>
    <property type="match status" value="1"/>
</dbReference>
<keyword evidence="4" id="KW-1185">Reference proteome</keyword>
<feature type="region of interest" description="Disordered" evidence="1">
    <location>
        <begin position="1"/>
        <end position="20"/>
    </location>
</feature>
<evidence type="ECO:0000256" key="1">
    <source>
        <dbReference type="SAM" id="MobiDB-lite"/>
    </source>
</evidence>
<name>A0ABW4MEZ3_9SPHN</name>
<dbReference type="Proteomes" id="UP001597215">
    <property type="component" value="Unassembled WGS sequence"/>
</dbReference>
<dbReference type="RefSeq" id="WP_374613552.1">
    <property type="nucleotide sequence ID" value="NZ_JBHUEL010000010.1"/>
</dbReference>
<reference evidence="4" key="1">
    <citation type="journal article" date="2019" name="Int. J. Syst. Evol. Microbiol.">
        <title>The Global Catalogue of Microorganisms (GCM) 10K type strain sequencing project: providing services to taxonomists for standard genome sequencing and annotation.</title>
        <authorList>
            <consortium name="The Broad Institute Genomics Platform"/>
            <consortium name="The Broad Institute Genome Sequencing Center for Infectious Disease"/>
            <person name="Wu L."/>
            <person name="Ma J."/>
        </authorList>
    </citation>
    <scope>NUCLEOTIDE SEQUENCE [LARGE SCALE GENOMIC DNA]</scope>
    <source>
        <strain evidence="4">CGMCC 1.12449</strain>
    </source>
</reference>
<accession>A0ABW4MEZ3</accession>
<dbReference type="InterPro" id="IPR009875">
    <property type="entry name" value="PilZ_domain"/>
</dbReference>
<sequence length="135" mass="14792">MNKPVDLIETDSAQGKPRSQDRNSLFLKAVLRFPTSGAQGEVRVRNLSSGGLMAEAPLQAARGEVVEINLKNLGWITGKVAWVAESRCGIAFDYPVDPRAARQQIGCGNIDETMPLYLRKLNNQAAMSKAPLRRI</sequence>